<proteinExistence type="predicted"/>
<dbReference type="PANTHER" id="PTHR43194:SF2">
    <property type="entry name" value="PEROXISOMAL MEMBRANE PROTEIN LPX1"/>
    <property type="match status" value="1"/>
</dbReference>
<accession>A0A4Q2L4Q2</accession>
<dbReference type="InterPro" id="IPR000073">
    <property type="entry name" value="AB_hydrolase_1"/>
</dbReference>
<dbReference type="InterPro" id="IPR050228">
    <property type="entry name" value="Carboxylesterase_BioH"/>
</dbReference>
<evidence type="ECO:0000259" key="1">
    <source>
        <dbReference type="Pfam" id="PF12697"/>
    </source>
</evidence>
<comment type="caution">
    <text evidence="2">The sequence shown here is derived from an EMBL/GenBank/DDBJ whole genome shotgun (WGS) entry which is preliminary data.</text>
</comment>
<dbReference type="AlphaFoldDB" id="A0A4Q2L4Q2"/>
<name>A0A4Q2L4Q2_9MICO</name>
<dbReference type="Pfam" id="PF12697">
    <property type="entry name" value="Abhydrolase_6"/>
    <property type="match status" value="1"/>
</dbReference>
<keyword evidence="3" id="KW-1185">Reference proteome</keyword>
<keyword evidence="2" id="KW-0378">Hydrolase</keyword>
<dbReference type="EMBL" id="SDPN01000001">
    <property type="protein sequence ID" value="RXZ73194.1"/>
    <property type="molecule type" value="Genomic_DNA"/>
</dbReference>
<protein>
    <submittedName>
        <fullName evidence="2">Alpha/beta hydrolase</fullName>
    </submittedName>
</protein>
<feature type="domain" description="AB hydrolase-1" evidence="1">
    <location>
        <begin position="4"/>
        <end position="222"/>
    </location>
</feature>
<dbReference type="Proteomes" id="UP000293865">
    <property type="component" value="Unassembled WGS sequence"/>
</dbReference>
<dbReference type="OrthoDB" id="8444301at2"/>
<sequence>MRRVLLIHGLSSSPAGLWRVRHWLEEAGWTTEAFALRGHGGQRPADDYALPSYASDLAATGPWDAVVAHSLGASAATIVAAADSRWAARLVLLEPVWRIPAEEEPAIIADQRAELALTRPQLEAEKPHWDPRDIDAKLGSIAQVDPEAVTRTFTDTGRWDLTEAAGSLGVPTLVVSGDPQVYTMLDPADAKAIAERAPHIDYRVVPGAGHSPHYDTPEATRELVLSWMAEAS</sequence>
<gene>
    <name evidence="2" type="ORF">ESP51_00385</name>
</gene>
<organism evidence="2 3">
    <name type="scientific">Agromyces albus</name>
    <dbReference type="NCBI Taxonomy" id="205332"/>
    <lineage>
        <taxon>Bacteria</taxon>
        <taxon>Bacillati</taxon>
        <taxon>Actinomycetota</taxon>
        <taxon>Actinomycetes</taxon>
        <taxon>Micrococcales</taxon>
        <taxon>Microbacteriaceae</taxon>
        <taxon>Agromyces</taxon>
    </lineage>
</organism>
<dbReference type="RefSeq" id="WP_129518897.1">
    <property type="nucleotide sequence ID" value="NZ_SDPN01000001.1"/>
</dbReference>
<dbReference type="GO" id="GO:0016787">
    <property type="term" value="F:hydrolase activity"/>
    <property type="evidence" value="ECO:0007669"/>
    <property type="project" value="UniProtKB-KW"/>
</dbReference>
<evidence type="ECO:0000313" key="3">
    <source>
        <dbReference type="Proteomes" id="UP000293865"/>
    </source>
</evidence>
<dbReference type="SUPFAM" id="SSF53474">
    <property type="entry name" value="alpha/beta-Hydrolases"/>
    <property type="match status" value="1"/>
</dbReference>
<dbReference type="Gene3D" id="3.40.50.1820">
    <property type="entry name" value="alpha/beta hydrolase"/>
    <property type="match status" value="1"/>
</dbReference>
<dbReference type="InterPro" id="IPR029058">
    <property type="entry name" value="AB_hydrolase_fold"/>
</dbReference>
<reference evidence="2 3" key="1">
    <citation type="submission" date="2019-01" db="EMBL/GenBank/DDBJ databases">
        <title>Agromyces.</title>
        <authorList>
            <person name="Li J."/>
        </authorList>
    </citation>
    <scope>NUCLEOTIDE SEQUENCE [LARGE SCALE GENOMIC DNA]</scope>
    <source>
        <strain evidence="2 3">DSM 15934</strain>
    </source>
</reference>
<evidence type="ECO:0000313" key="2">
    <source>
        <dbReference type="EMBL" id="RXZ73194.1"/>
    </source>
</evidence>
<dbReference type="PANTHER" id="PTHR43194">
    <property type="entry name" value="HYDROLASE ALPHA/BETA FOLD FAMILY"/>
    <property type="match status" value="1"/>
</dbReference>